<proteinExistence type="predicted"/>
<reference evidence="1 2" key="1">
    <citation type="journal article" date="2016" name="Mol. Biol. Evol.">
        <title>Comparative Genomics of Early-Diverging Mushroom-Forming Fungi Provides Insights into the Origins of Lignocellulose Decay Capabilities.</title>
        <authorList>
            <person name="Nagy L.G."/>
            <person name="Riley R."/>
            <person name="Tritt A."/>
            <person name="Adam C."/>
            <person name="Daum C."/>
            <person name="Floudas D."/>
            <person name="Sun H."/>
            <person name="Yadav J.S."/>
            <person name="Pangilinan J."/>
            <person name="Larsson K.H."/>
            <person name="Matsuura K."/>
            <person name="Barry K."/>
            <person name="Labutti K."/>
            <person name="Kuo R."/>
            <person name="Ohm R.A."/>
            <person name="Bhattacharya S.S."/>
            <person name="Shirouzu T."/>
            <person name="Yoshinaga Y."/>
            <person name="Martin F.M."/>
            <person name="Grigoriev I.V."/>
            <person name="Hibbett D.S."/>
        </authorList>
    </citation>
    <scope>NUCLEOTIDE SEQUENCE [LARGE SCALE GENOMIC DNA]</scope>
    <source>
        <strain evidence="1 2">HHB12029</strain>
    </source>
</reference>
<organism evidence="1 2">
    <name type="scientific">Exidia glandulosa HHB12029</name>
    <dbReference type="NCBI Taxonomy" id="1314781"/>
    <lineage>
        <taxon>Eukaryota</taxon>
        <taxon>Fungi</taxon>
        <taxon>Dikarya</taxon>
        <taxon>Basidiomycota</taxon>
        <taxon>Agaricomycotina</taxon>
        <taxon>Agaricomycetes</taxon>
        <taxon>Auriculariales</taxon>
        <taxon>Exidiaceae</taxon>
        <taxon>Exidia</taxon>
    </lineage>
</organism>
<dbReference type="EMBL" id="KV426260">
    <property type="protein sequence ID" value="KZV83660.1"/>
    <property type="molecule type" value="Genomic_DNA"/>
</dbReference>
<evidence type="ECO:0000313" key="1">
    <source>
        <dbReference type="EMBL" id="KZV83660.1"/>
    </source>
</evidence>
<protein>
    <submittedName>
        <fullName evidence="1">Uncharacterized protein</fullName>
    </submittedName>
</protein>
<dbReference type="AlphaFoldDB" id="A0A165D1Y4"/>
<gene>
    <name evidence="1" type="ORF">EXIGLDRAFT_307467</name>
</gene>
<dbReference type="Proteomes" id="UP000077266">
    <property type="component" value="Unassembled WGS sequence"/>
</dbReference>
<accession>A0A165D1Y4</accession>
<name>A0A165D1Y4_EXIGL</name>
<sequence length="84" mass="9357">MSTASKLFAVRATRASSSRSLLVVSPLCRSLQTLCASSSFLSPNFGSETVIRARISPFVFCHNAQHRAFRRHYPLYGGTRRHSL</sequence>
<keyword evidence="2" id="KW-1185">Reference proteome</keyword>
<evidence type="ECO:0000313" key="2">
    <source>
        <dbReference type="Proteomes" id="UP000077266"/>
    </source>
</evidence>
<dbReference type="InParanoid" id="A0A165D1Y4"/>